<proteinExistence type="predicted"/>
<gene>
    <name evidence="1" type="ORF">NX720_11795</name>
</gene>
<dbReference type="RefSeq" id="WP_262601306.1">
    <property type="nucleotide sequence ID" value="NZ_CP103300.1"/>
</dbReference>
<protein>
    <recommendedName>
        <fullName evidence="3">Glycosyltransferase family 1 protein</fullName>
    </recommendedName>
</protein>
<evidence type="ECO:0000313" key="2">
    <source>
        <dbReference type="Proteomes" id="UP001163255"/>
    </source>
</evidence>
<dbReference type="EMBL" id="CP103300">
    <property type="protein sequence ID" value="UYM18546.1"/>
    <property type="molecule type" value="Genomic_DNA"/>
</dbReference>
<sequence>MPAFFSPKLFKPCGTYNTPWNGNIVLLTDSNSPTRDIYFTCRYPEENVREVFSDCSPEVLEHFVSTGDFVVIIRNQPARLLKTLKKIKYKFAGVAWFIDDDIPAAWSDPHLPGDYGRRLTWSYLKIRHLLSGLCDRIWVSTQWLAGKYCLPESDVISPGLVSATVPDRKLRYFYHGSKSHLREMRFLRPVVEEIQKRYDFAQFEIFGDHEVYKLFRDIPGVRIVHPMKWNKFKHYTATANLDIGLAPVLESPFNKARSHNKMLDISRSGAVGIYSELHALSGEIAANNAGLVVNNEPEQWVESFDQMLRVDRTVMLANARQMITQIEKSTDLQALIRDVKS</sequence>
<evidence type="ECO:0008006" key="3">
    <source>
        <dbReference type="Google" id="ProtNLM"/>
    </source>
</evidence>
<name>A0ABY6H0H5_9GAMM</name>
<dbReference type="Proteomes" id="UP001163255">
    <property type="component" value="Chromosome"/>
</dbReference>
<evidence type="ECO:0000313" key="1">
    <source>
        <dbReference type="EMBL" id="UYM18546.1"/>
    </source>
</evidence>
<keyword evidence="2" id="KW-1185">Reference proteome</keyword>
<accession>A0ABY6H0H5</accession>
<reference evidence="1" key="1">
    <citation type="submission" date="2022-10" db="EMBL/GenBank/DDBJ databases">
        <title>Completed Genome Sequence of two octocoral isolated bacterium, Endozoicomonas euniceicola EF212T and Endozoicomonas gorgoniicola PS125T.</title>
        <authorList>
            <person name="Chiou Y.-J."/>
            <person name="Chen Y.-H."/>
        </authorList>
    </citation>
    <scope>NUCLEOTIDE SEQUENCE</scope>
    <source>
        <strain evidence="1">EF212</strain>
    </source>
</reference>
<organism evidence="1 2">
    <name type="scientific">Endozoicomonas euniceicola</name>
    <dbReference type="NCBI Taxonomy" id="1234143"/>
    <lineage>
        <taxon>Bacteria</taxon>
        <taxon>Pseudomonadati</taxon>
        <taxon>Pseudomonadota</taxon>
        <taxon>Gammaproteobacteria</taxon>
        <taxon>Oceanospirillales</taxon>
        <taxon>Endozoicomonadaceae</taxon>
        <taxon>Endozoicomonas</taxon>
    </lineage>
</organism>